<sequence length="801" mass="88728">MIRPWICLAGFPLVAGYRVDIKDTDQVREVCSGMYGGKNAHIDVTFDSRSVGQVALVIYEWSDVAFLGAETPDEVKTYICTTSAVRSGLCSKTDLGSFITTLPQGKQLEDTSIFTSGLRFASGSGSELPTWSDDVEEAEPVYDKVTSTTSTSSTATRTGTKTFKATATATAGSDPYDNADLPKDVEAELEAELEEALEEELEAEIFEEFEDAEMEDELEAEMEAEEEAFASFEDQRRQVKRGTRTLPPLRIGHAAATGRRQQRKRQIVDDLGLEELGMFGSDGGEDAQEERLEEILQELEDEEAGYADDTFDGSFEDTYEQEENASSTSSSRKATSTSSSGGKRPSSGLGSGNNVDGISAGSGASVPVYNGAITYAVPKTGYYCVGVVPVTLVNSRKRSALPVGPLLTQRQAEHAEYAGSVLFRNTFKGELPAAEYPKIGFYGFLSVLYIAGAIAWGYLCFQNRSELLPMQNYISGTIGFLVVEMIANFAYYRYINQHGGGSGSVAFLFIVAILNAARTSLSFFLLLIVSMGLSVVTPSLGSIMNRIRLLTAMHFIFGVIYAIGTVRIEIESASLFLVLFMIFPLALTLTAFLMWTIISLNGTITHLAARKQRHKLQMFKRLYRILMISVIAVAAFFVISSLSLSNRLEEGKLERRQRHYAPRNWKYRWILLDASLALIYLAAFGAIAYLWRPSRDNIRFAMSQELAQDEHDADDYEFGNLETRPVHHNQDYDDIDDEERGFISNENGHQDGYKSETVVFALEDEDSDEEHHHRDGQFRDEEEAEAAGDVGRTRDDKGKLD</sequence>
<gene>
    <name evidence="1" type="ORF">QFC21_005792</name>
</gene>
<comment type="caution">
    <text evidence="1">The sequence shown here is derived from an EMBL/GenBank/DDBJ whole genome shotgun (WGS) entry which is preliminary data.</text>
</comment>
<evidence type="ECO:0000313" key="1">
    <source>
        <dbReference type="EMBL" id="KAJ9094999.1"/>
    </source>
</evidence>
<protein>
    <submittedName>
        <fullName evidence="1">Uncharacterized protein</fullName>
    </submittedName>
</protein>
<keyword evidence="2" id="KW-1185">Reference proteome</keyword>
<evidence type="ECO:0000313" key="2">
    <source>
        <dbReference type="Proteomes" id="UP001227268"/>
    </source>
</evidence>
<dbReference type="Proteomes" id="UP001227268">
    <property type="component" value="Unassembled WGS sequence"/>
</dbReference>
<dbReference type="EMBL" id="JASBWT010000023">
    <property type="protein sequence ID" value="KAJ9094999.1"/>
    <property type="molecule type" value="Genomic_DNA"/>
</dbReference>
<accession>A0ACC2V755</accession>
<reference evidence="1" key="1">
    <citation type="submission" date="2023-04" db="EMBL/GenBank/DDBJ databases">
        <title>Draft Genome sequencing of Naganishia species isolated from polar environments using Oxford Nanopore Technology.</title>
        <authorList>
            <person name="Leo P."/>
            <person name="Venkateswaran K."/>
        </authorList>
    </citation>
    <scope>NUCLEOTIDE SEQUENCE</scope>
    <source>
        <strain evidence="1">MNA-CCFEE 5423</strain>
    </source>
</reference>
<proteinExistence type="predicted"/>
<name>A0ACC2V755_9TREE</name>
<organism evidence="1 2">
    <name type="scientific">Naganishia friedmannii</name>
    <dbReference type="NCBI Taxonomy" id="89922"/>
    <lineage>
        <taxon>Eukaryota</taxon>
        <taxon>Fungi</taxon>
        <taxon>Dikarya</taxon>
        <taxon>Basidiomycota</taxon>
        <taxon>Agaricomycotina</taxon>
        <taxon>Tremellomycetes</taxon>
        <taxon>Filobasidiales</taxon>
        <taxon>Filobasidiaceae</taxon>
        <taxon>Naganishia</taxon>
    </lineage>
</organism>